<feature type="chain" id="PRO_5047017630" evidence="1">
    <location>
        <begin position="27"/>
        <end position="107"/>
    </location>
</feature>
<evidence type="ECO:0000256" key="1">
    <source>
        <dbReference type="SAM" id="SignalP"/>
    </source>
</evidence>
<name>A0ABS9SH26_9BACT</name>
<proteinExistence type="predicted"/>
<dbReference type="Proteomes" id="UP001202248">
    <property type="component" value="Unassembled WGS sequence"/>
</dbReference>
<evidence type="ECO:0000313" key="3">
    <source>
        <dbReference type="Proteomes" id="UP001202248"/>
    </source>
</evidence>
<dbReference type="EMBL" id="JAKWBL010000001">
    <property type="protein sequence ID" value="MCH5597621.1"/>
    <property type="molecule type" value="Genomic_DNA"/>
</dbReference>
<comment type="caution">
    <text evidence="2">The sequence shown here is derived from an EMBL/GenBank/DDBJ whole genome shotgun (WGS) entry which is preliminary data.</text>
</comment>
<dbReference type="InterPro" id="IPR008969">
    <property type="entry name" value="CarboxyPept-like_regulatory"/>
</dbReference>
<gene>
    <name evidence="2" type="ORF">MKP09_06715</name>
</gene>
<keyword evidence="1" id="KW-0732">Signal</keyword>
<dbReference type="Pfam" id="PF13715">
    <property type="entry name" value="CarbopepD_reg_2"/>
    <property type="match status" value="1"/>
</dbReference>
<keyword evidence="3" id="KW-1185">Reference proteome</keyword>
<sequence length="107" mass="11876">MKKAMQKLLFASVMSCLTLLSYSQQRTVTGTVSDNKGTPIANVSYIVKGTTAGGVTDENGNFSVSIDGNDTVLEFTSVGYTKKKLLLVAIPYFRFRLKNRMLLEWKK</sequence>
<organism evidence="2 3">
    <name type="scientific">Niabella ginsengisoli</name>
    <dbReference type="NCBI Taxonomy" id="522298"/>
    <lineage>
        <taxon>Bacteria</taxon>
        <taxon>Pseudomonadati</taxon>
        <taxon>Bacteroidota</taxon>
        <taxon>Chitinophagia</taxon>
        <taxon>Chitinophagales</taxon>
        <taxon>Chitinophagaceae</taxon>
        <taxon>Niabella</taxon>
    </lineage>
</organism>
<evidence type="ECO:0000313" key="2">
    <source>
        <dbReference type="EMBL" id="MCH5597621.1"/>
    </source>
</evidence>
<dbReference type="RefSeq" id="WP_240826998.1">
    <property type="nucleotide sequence ID" value="NZ_JAKWBL010000001.1"/>
</dbReference>
<protein>
    <submittedName>
        <fullName evidence="2">Carboxypeptidase-like regulatory domain-containing protein</fullName>
    </submittedName>
</protein>
<dbReference type="Gene3D" id="2.60.40.1120">
    <property type="entry name" value="Carboxypeptidase-like, regulatory domain"/>
    <property type="match status" value="1"/>
</dbReference>
<reference evidence="2 3" key="1">
    <citation type="submission" date="2022-02" db="EMBL/GenBank/DDBJ databases">
        <authorList>
            <person name="Min J."/>
        </authorList>
    </citation>
    <scope>NUCLEOTIDE SEQUENCE [LARGE SCALE GENOMIC DNA]</scope>
    <source>
        <strain evidence="2 3">GR10-1</strain>
    </source>
</reference>
<accession>A0ABS9SH26</accession>
<feature type="signal peptide" evidence="1">
    <location>
        <begin position="1"/>
        <end position="26"/>
    </location>
</feature>
<dbReference type="SUPFAM" id="SSF49464">
    <property type="entry name" value="Carboxypeptidase regulatory domain-like"/>
    <property type="match status" value="1"/>
</dbReference>